<dbReference type="PANTHER" id="PTHR11654">
    <property type="entry name" value="OLIGOPEPTIDE TRANSPORTER-RELATED"/>
    <property type="match status" value="1"/>
</dbReference>
<comment type="similarity">
    <text evidence="2">Belongs to the major facilitator superfamily. Proton-dependent oligopeptide transporter (POT/PTR) (TC 2.A.17) family.</text>
</comment>
<evidence type="ECO:0000313" key="9">
    <source>
        <dbReference type="Proteomes" id="UP000623467"/>
    </source>
</evidence>
<proteinExistence type="inferred from homology"/>
<feature type="transmembrane region" description="Helical" evidence="7">
    <location>
        <begin position="170"/>
        <end position="189"/>
    </location>
</feature>
<reference evidence="8" key="1">
    <citation type="submission" date="2020-05" db="EMBL/GenBank/DDBJ databases">
        <title>Mycena genomes resolve the evolution of fungal bioluminescence.</title>
        <authorList>
            <person name="Tsai I.J."/>
        </authorList>
    </citation>
    <scope>NUCLEOTIDE SEQUENCE</scope>
    <source>
        <strain evidence="8">160909Yilan</strain>
    </source>
</reference>
<dbReference type="Proteomes" id="UP000623467">
    <property type="component" value="Unassembled WGS sequence"/>
</dbReference>
<evidence type="ECO:0000313" key="8">
    <source>
        <dbReference type="EMBL" id="KAF7361573.1"/>
    </source>
</evidence>
<comment type="caution">
    <text evidence="8">The sequence shown here is derived from an EMBL/GenBank/DDBJ whole genome shotgun (WGS) entry which is preliminary data.</text>
</comment>
<feature type="transmembrane region" description="Helical" evidence="7">
    <location>
        <begin position="437"/>
        <end position="454"/>
    </location>
</feature>
<keyword evidence="5 7" id="KW-0472">Membrane</keyword>
<dbReference type="InterPro" id="IPR036259">
    <property type="entry name" value="MFS_trans_sf"/>
</dbReference>
<feature type="transmembrane region" description="Helical" evidence="7">
    <location>
        <begin position="272"/>
        <end position="292"/>
    </location>
</feature>
<feature type="compositionally biased region" description="Polar residues" evidence="6">
    <location>
        <begin position="9"/>
        <end position="33"/>
    </location>
</feature>
<evidence type="ECO:0000256" key="2">
    <source>
        <dbReference type="ARBA" id="ARBA00005982"/>
    </source>
</evidence>
<evidence type="ECO:0000256" key="6">
    <source>
        <dbReference type="SAM" id="MobiDB-lite"/>
    </source>
</evidence>
<keyword evidence="9" id="KW-1185">Reference proteome</keyword>
<evidence type="ECO:0000256" key="1">
    <source>
        <dbReference type="ARBA" id="ARBA00004141"/>
    </source>
</evidence>
<dbReference type="EMBL" id="JACAZH010000008">
    <property type="protein sequence ID" value="KAF7361573.1"/>
    <property type="molecule type" value="Genomic_DNA"/>
</dbReference>
<dbReference type="Pfam" id="PF00854">
    <property type="entry name" value="PTR2"/>
    <property type="match status" value="1"/>
</dbReference>
<dbReference type="OrthoDB" id="8904098at2759"/>
<evidence type="ECO:0000256" key="7">
    <source>
        <dbReference type="SAM" id="Phobius"/>
    </source>
</evidence>
<dbReference type="Gene3D" id="1.20.1250.20">
    <property type="entry name" value="MFS general substrate transporter like domains"/>
    <property type="match status" value="1"/>
</dbReference>
<dbReference type="GO" id="GO:0016020">
    <property type="term" value="C:membrane"/>
    <property type="evidence" value="ECO:0007669"/>
    <property type="project" value="UniProtKB-SubCell"/>
</dbReference>
<organism evidence="8 9">
    <name type="scientific">Mycena sanguinolenta</name>
    <dbReference type="NCBI Taxonomy" id="230812"/>
    <lineage>
        <taxon>Eukaryota</taxon>
        <taxon>Fungi</taxon>
        <taxon>Dikarya</taxon>
        <taxon>Basidiomycota</taxon>
        <taxon>Agaricomycotina</taxon>
        <taxon>Agaricomycetes</taxon>
        <taxon>Agaricomycetidae</taxon>
        <taxon>Agaricales</taxon>
        <taxon>Marasmiineae</taxon>
        <taxon>Mycenaceae</taxon>
        <taxon>Mycena</taxon>
    </lineage>
</organism>
<keyword evidence="3 7" id="KW-0812">Transmembrane</keyword>
<feature type="transmembrane region" description="Helical" evidence="7">
    <location>
        <begin position="246"/>
        <end position="266"/>
    </location>
</feature>
<accession>A0A8H7D7D8</accession>
<comment type="subcellular location">
    <subcellularLocation>
        <location evidence="1">Membrane</location>
        <topology evidence="1">Multi-pass membrane protein</topology>
    </subcellularLocation>
</comment>
<sequence>MPLPLVNQGPESIFSSDESKQTSDIGSNNNILENSDGVTQHDLSTLRHVRDKIPWQAFSVAVVEFAERWTYYGTTNLYNNYIRAPLPRGSVDGSVARADRASGVAGALGKGQEKSFAIRTFNTFFVYVTPFLGAILADTKWGRYKTICVFTVIIFLGHVILVASATPTSLQHSETALGLLVLAIFVMAIDKGKRRSADCGSVQWQAPKRYISRLSRYTNLYLNAETLPTGEIVVVSPSLTIQSVYMYFYMAVNLGSAGAISASFLARENGFWVAYLVPTCIFALVPIILFICKKYYVVTPPRGSILLETFRVIGVCLAASWSWNPTTTWRNIRRSGFWDPAKPSSYKGRRIPSRITWDNEFVGEVHRTVEACKVFLLFPIYWLCMLVSDRRQSGHCGRRHDSQRQADRISGMSRWWCEVLTLLTGTPNDLIQNLDPISVVIILPIFEQFIYPSLRKMGIKFSPIKRMTAGFVMVGLAMVYAAVLERYLYDRSPCRNHQPSACTTVERKPNPASLNVWIIAGPYILVAISEILALISSQEYAYTKAPKRMKSVVTAFSALQNAIASALNFALTAVNVEQRFEWLFVSFAITAIVFAAIFYWTFRDLDGREAELNLIGTGERDGFVGERPEDLSEKA</sequence>
<feature type="transmembrane region" description="Helical" evidence="7">
    <location>
        <begin position="466"/>
        <end position="483"/>
    </location>
</feature>
<feature type="transmembrane region" description="Helical" evidence="7">
    <location>
        <begin position="514"/>
        <end position="535"/>
    </location>
</feature>
<evidence type="ECO:0000256" key="3">
    <source>
        <dbReference type="ARBA" id="ARBA00022692"/>
    </source>
</evidence>
<feature type="transmembrane region" description="Helical" evidence="7">
    <location>
        <begin position="116"/>
        <end position="137"/>
    </location>
</feature>
<feature type="transmembrane region" description="Helical" evidence="7">
    <location>
        <begin position="556"/>
        <end position="576"/>
    </location>
</feature>
<protein>
    <submittedName>
        <fullName evidence="8">Peptide/h+ symporter protein</fullName>
    </submittedName>
</protein>
<feature type="transmembrane region" description="Helical" evidence="7">
    <location>
        <begin position="582"/>
        <end position="602"/>
    </location>
</feature>
<dbReference type="SUPFAM" id="SSF103473">
    <property type="entry name" value="MFS general substrate transporter"/>
    <property type="match status" value="1"/>
</dbReference>
<name>A0A8H7D7D8_9AGAR</name>
<evidence type="ECO:0000256" key="4">
    <source>
        <dbReference type="ARBA" id="ARBA00022989"/>
    </source>
</evidence>
<dbReference type="InterPro" id="IPR000109">
    <property type="entry name" value="POT_fam"/>
</dbReference>
<gene>
    <name evidence="8" type="ORF">MSAN_01191300</name>
</gene>
<dbReference type="GO" id="GO:0022857">
    <property type="term" value="F:transmembrane transporter activity"/>
    <property type="evidence" value="ECO:0007669"/>
    <property type="project" value="InterPro"/>
</dbReference>
<feature type="transmembrane region" description="Helical" evidence="7">
    <location>
        <begin position="144"/>
        <end position="164"/>
    </location>
</feature>
<evidence type="ECO:0000256" key="5">
    <source>
        <dbReference type="ARBA" id="ARBA00023136"/>
    </source>
</evidence>
<keyword evidence="4 7" id="KW-1133">Transmembrane helix</keyword>
<dbReference type="AlphaFoldDB" id="A0A8H7D7D8"/>
<feature type="region of interest" description="Disordered" evidence="6">
    <location>
        <begin position="1"/>
        <end position="33"/>
    </location>
</feature>